<dbReference type="Proteomes" id="UP000077339">
    <property type="component" value="Unassembled WGS sequence"/>
</dbReference>
<evidence type="ECO:0000313" key="4">
    <source>
        <dbReference type="EMBL" id="OAA31218.1"/>
    </source>
</evidence>
<proteinExistence type="inferred from homology"/>
<comment type="caution">
    <text evidence="4">The sequence shown here is derived from an EMBL/GenBank/DDBJ whole genome shotgun (WGS) entry which is preliminary data.</text>
</comment>
<dbReference type="InterPro" id="IPR004474">
    <property type="entry name" value="LytR_CpsA_psr"/>
</dbReference>
<evidence type="ECO:0000259" key="3">
    <source>
        <dbReference type="Pfam" id="PF03816"/>
    </source>
</evidence>
<gene>
    <name evidence="4" type="ORF">AT15_06895</name>
</gene>
<keyword evidence="2" id="KW-0812">Transmembrane</keyword>
<keyword evidence="2" id="KW-1133">Transmembrane helix</keyword>
<dbReference type="Pfam" id="PF03816">
    <property type="entry name" value="LytR_cpsA_psr"/>
    <property type="match status" value="1"/>
</dbReference>
<reference evidence="4 5" key="1">
    <citation type="submission" date="2014-02" db="EMBL/GenBank/DDBJ databases">
        <title>Kosmotoga genome sequencing.</title>
        <authorList>
            <person name="Pollo S.M."/>
            <person name="Charchuk R."/>
            <person name="Nesbo C.L."/>
        </authorList>
    </citation>
    <scope>NUCLEOTIDE SEQUENCE [LARGE SCALE GENOMIC DNA]</scope>
    <source>
        <strain evidence="4 5">S304</strain>
    </source>
</reference>
<dbReference type="PANTHER" id="PTHR33392">
    <property type="entry name" value="POLYISOPRENYL-TEICHOIC ACID--PEPTIDOGLYCAN TEICHOIC ACID TRANSFERASE TAGU"/>
    <property type="match status" value="1"/>
</dbReference>
<evidence type="ECO:0000256" key="1">
    <source>
        <dbReference type="ARBA" id="ARBA00006068"/>
    </source>
</evidence>
<feature type="domain" description="Cell envelope-related transcriptional attenuator" evidence="3">
    <location>
        <begin position="62"/>
        <end position="201"/>
    </location>
</feature>
<dbReference type="PATRIC" id="fig|1453497.3.peg.1376"/>
<dbReference type="InterPro" id="IPR050922">
    <property type="entry name" value="LytR/CpsA/Psr_CW_biosynth"/>
</dbReference>
<dbReference type="NCBIfam" id="TIGR00350">
    <property type="entry name" value="lytR_cpsA_psr"/>
    <property type="match status" value="1"/>
</dbReference>
<dbReference type="OrthoDB" id="305468at2"/>
<comment type="similarity">
    <text evidence="1">Belongs to the LytR/CpsA/Psr (LCP) family.</text>
</comment>
<evidence type="ECO:0000313" key="5">
    <source>
        <dbReference type="Proteomes" id="UP000077339"/>
    </source>
</evidence>
<feature type="transmembrane region" description="Helical" evidence="2">
    <location>
        <begin position="7"/>
        <end position="27"/>
    </location>
</feature>
<dbReference type="STRING" id="1453497.AT15_06895"/>
<dbReference type="EMBL" id="JFHK01000004">
    <property type="protein sequence ID" value="OAA31218.1"/>
    <property type="molecule type" value="Genomic_DNA"/>
</dbReference>
<dbReference type="PANTHER" id="PTHR33392:SF6">
    <property type="entry name" value="POLYISOPRENYL-TEICHOIC ACID--PEPTIDOGLYCAN TEICHOIC ACID TRANSFERASE TAGU"/>
    <property type="match status" value="1"/>
</dbReference>
<dbReference type="RefSeq" id="WP_068346178.1">
    <property type="nucleotide sequence ID" value="NZ_JFHK01000004.1"/>
</dbReference>
<sequence length="383" mass="43913">MFSKKGLTSLVIVLLILSIIILQLIVYDVFTRIRSLENAGFFLILGTDSGGKNSLGGRTDFILALKTGKTGLVAVRIPRDTLVSWEGKSLKINALLNIYGIEALKNTVKSIIKGNCFGYIILDYLNVVKLTDFIGPVEVEITKPMHYDDFQQNLHIHFDPGIYELSGNELLGYLRYRYDASGDIGRIERQKEVMEKLVKNFRRLSLLDMLKTALFFLNTTQTEFDVIQSLGFVKEIFRSSLSISFESLPYYLDEKGNVILSEEPEKEVSEPRVLIINNIPGFKSFSEIVKGQWLSRTGLHVDTVDMYLHTYNIEQEETVIFINNPADEIIEFFGAAHPLHKPEVFRTYLLQGVEEYYSLLDEYSKNRYYISDYDYIVLLGNRK</sequence>
<dbReference type="AlphaFoldDB" id="A0A176K2D2"/>
<name>A0A176K2D2_9BACT</name>
<organism evidence="4 5">
    <name type="scientific">Kosmotoga arenicorallina S304</name>
    <dbReference type="NCBI Taxonomy" id="1453497"/>
    <lineage>
        <taxon>Bacteria</taxon>
        <taxon>Thermotogati</taxon>
        <taxon>Thermotogota</taxon>
        <taxon>Thermotogae</taxon>
        <taxon>Kosmotogales</taxon>
        <taxon>Kosmotogaceae</taxon>
        <taxon>Kosmotoga</taxon>
    </lineage>
</organism>
<keyword evidence="2" id="KW-0472">Membrane</keyword>
<evidence type="ECO:0000256" key="2">
    <source>
        <dbReference type="SAM" id="Phobius"/>
    </source>
</evidence>
<accession>A0A176K2D2</accession>
<dbReference type="Gene3D" id="3.40.630.190">
    <property type="entry name" value="LCP protein"/>
    <property type="match status" value="1"/>
</dbReference>
<keyword evidence="5" id="KW-1185">Reference proteome</keyword>
<protein>
    <recommendedName>
        <fullName evidence="3">Cell envelope-related transcriptional attenuator domain-containing protein</fullName>
    </recommendedName>
</protein>